<organism evidence="1 2">
    <name type="scientific">Mycolicibacterium anyangense</name>
    <dbReference type="NCBI Taxonomy" id="1431246"/>
    <lineage>
        <taxon>Bacteria</taxon>
        <taxon>Bacillati</taxon>
        <taxon>Actinomycetota</taxon>
        <taxon>Actinomycetes</taxon>
        <taxon>Mycobacteriales</taxon>
        <taxon>Mycobacteriaceae</taxon>
        <taxon>Mycolicibacterium</taxon>
    </lineage>
</organism>
<reference evidence="1 2" key="1">
    <citation type="journal article" date="2019" name="Emerg. Microbes Infect.">
        <title>Comprehensive subspecies identification of 175 nontuberculous mycobacteria species based on 7547 genomic profiles.</title>
        <authorList>
            <person name="Matsumoto Y."/>
            <person name="Kinjo T."/>
            <person name="Motooka D."/>
            <person name="Nabeya D."/>
            <person name="Jung N."/>
            <person name="Uechi K."/>
            <person name="Horii T."/>
            <person name="Iida T."/>
            <person name="Fujita J."/>
            <person name="Nakamura S."/>
        </authorList>
    </citation>
    <scope>NUCLEOTIDE SEQUENCE [LARGE SCALE GENOMIC DNA]</scope>
    <source>
        <strain evidence="1 2">JCM 30275</strain>
    </source>
</reference>
<gene>
    <name evidence="1" type="ORF">MANY_01620</name>
</gene>
<sequence>MIENTVELVDAVRPKCIADLGSIESHPNRRLGYTVKHMTVIGDVGQVAEAFDRSPE</sequence>
<dbReference type="KEGG" id="many:MANY_01620"/>
<accession>A0A6N4W2E0</accession>
<dbReference type="EMBL" id="AP022620">
    <property type="protein sequence ID" value="BBZ74825.1"/>
    <property type="molecule type" value="Genomic_DNA"/>
</dbReference>
<dbReference type="Proteomes" id="UP000467249">
    <property type="component" value="Chromosome"/>
</dbReference>
<keyword evidence="2" id="KW-1185">Reference proteome</keyword>
<name>A0A6N4W2E0_9MYCO</name>
<protein>
    <submittedName>
        <fullName evidence="1">Uncharacterized protein</fullName>
    </submittedName>
</protein>
<evidence type="ECO:0000313" key="2">
    <source>
        <dbReference type="Proteomes" id="UP000467249"/>
    </source>
</evidence>
<proteinExistence type="predicted"/>
<dbReference type="AlphaFoldDB" id="A0A6N4W2E0"/>
<evidence type="ECO:0000313" key="1">
    <source>
        <dbReference type="EMBL" id="BBZ74825.1"/>
    </source>
</evidence>